<dbReference type="Proteomes" id="UP000199111">
    <property type="component" value="Unassembled WGS sequence"/>
</dbReference>
<proteinExistence type="inferred from homology"/>
<dbReference type="GeneID" id="96299621"/>
<keyword evidence="5" id="KW-1185">Reference proteome</keyword>
<evidence type="ECO:0000313" key="5">
    <source>
        <dbReference type="Proteomes" id="UP000199111"/>
    </source>
</evidence>
<evidence type="ECO:0000256" key="2">
    <source>
        <dbReference type="RuleBase" id="RU362080"/>
    </source>
</evidence>
<reference evidence="5" key="1">
    <citation type="submission" date="2016-10" db="EMBL/GenBank/DDBJ databases">
        <authorList>
            <person name="Varghese N."/>
            <person name="Submissions S."/>
        </authorList>
    </citation>
    <scope>NUCLEOTIDE SEQUENCE [LARGE SCALE GENOMIC DNA]</scope>
    <source>
        <strain evidence="5">CGMCC 4.2126</strain>
    </source>
</reference>
<dbReference type="InterPro" id="IPR036165">
    <property type="entry name" value="YefM-like_sf"/>
</dbReference>
<evidence type="ECO:0000256" key="1">
    <source>
        <dbReference type="ARBA" id="ARBA00009981"/>
    </source>
</evidence>
<dbReference type="RefSeq" id="WP_093888379.1">
    <property type="nucleotide sequence ID" value="NZ_FOQY01000012.1"/>
</dbReference>
<accession>A0A1I3U459</accession>
<dbReference type="Pfam" id="PF02604">
    <property type="entry name" value="PhdYeFM_antitox"/>
    <property type="match status" value="1"/>
</dbReference>
<gene>
    <name evidence="4" type="ORF">SAMN05216275_112112</name>
</gene>
<dbReference type="SUPFAM" id="SSF143120">
    <property type="entry name" value="YefM-like"/>
    <property type="match status" value="1"/>
</dbReference>
<evidence type="ECO:0000313" key="4">
    <source>
        <dbReference type="EMBL" id="SFJ78304.1"/>
    </source>
</evidence>
<organism evidence="4 5">
    <name type="scientific">Streptosporangium canum</name>
    <dbReference type="NCBI Taxonomy" id="324952"/>
    <lineage>
        <taxon>Bacteria</taxon>
        <taxon>Bacillati</taxon>
        <taxon>Actinomycetota</taxon>
        <taxon>Actinomycetes</taxon>
        <taxon>Streptosporangiales</taxon>
        <taxon>Streptosporangiaceae</taxon>
        <taxon>Streptosporangium</taxon>
    </lineage>
</organism>
<comment type="similarity">
    <text evidence="1 2">Belongs to the phD/YefM antitoxin family.</text>
</comment>
<sequence length="109" mass="11929">MTKFVRVEPISSARAQLSETVARIGEQGVQAEPVVIGRRYKPEAVLISFELYEKLADLIDEIRLAPLIRERLAKAATDQDLSLEEVAESLGIDIEEPAPPASQERGSAA</sequence>
<feature type="region of interest" description="Disordered" evidence="3">
    <location>
        <begin position="90"/>
        <end position="109"/>
    </location>
</feature>
<name>A0A1I3U459_9ACTN</name>
<dbReference type="InterPro" id="IPR006442">
    <property type="entry name" value="Antitoxin_Phd/YefM"/>
</dbReference>
<dbReference type="EMBL" id="FOQY01000012">
    <property type="protein sequence ID" value="SFJ78304.1"/>
    <property type="molecule type" value="Genomic_DNA"/>
</dbReference>
<dbReference type="Gene3D" id="3.40.1620.10">
    <property type="entry name" value="YefM-like domain"/>
    <property type="match status" value="1"/>
</dbReference>
<protein>
    <recommendedName>
        <fullName evidence="2">Antitoxin</fullName>
    </recommendedName>
</protein>
<dbReference type="AlphaFoldDB" id="A0A1I3U459"/>
<evidence type="ECO:0000256" key="3">
    <source>
        <dbReference type="SAM" id="MobiDB-lite"/>
    </source>
</evidence>
<comment type="function">
    <text evidence="2">Antitoxin component of a type II toxin-antitoxin (TA) system.</text>
</comment>